<gene>
    <name evidence="1" type="ORF">S01H1_61041</name>
</gene>
<protein>
    <submittedName>
        <fullName evidence="1">Uncharacterized protein</fullName>
    </submittedName>
</protein>
<evidence type="ECO:0000313" key="1">
    <source>
        <dbReference type="EMBL" id="GAG30957.1"/>
    </source>
</evidence>
<dbReference type="AlphaFoldDB" id="X0X6G2"/>
<accession>X0X6G2</accession>
<sequence length="129" mass="14416">MGLAHFELLKAQAYGADCDAVAIAAIMRRTQERGRLSFIWADKPFSVLVRLSRGLVELREQFDESMQALLVSRKVTAIMTNPETGLPVRVTDPAFIVFDNPTMQPDGLAGILTEVATNPEIRKQWQQTQ</sequence>
<proteinExistence type="predicted"/>
<dbReference type="EMBL" id="BARS01040004">
    <property type="protein sequence ID" value="GAG30957.1"/>
    <property type="molecule type" value="Genomic_DNA"/>
</dbReference>
<name>X0X6G2_9ZZZZ</name>
<reference evidence="1" key="1">
    <citation type="journal article" date="2014" name="Front. Microbiol.">
        <title>High frequency of phylogenetically diverse reductive dehalogenase-homologous genes in deep subseafloor sedimentary metagenomes.</title>
        <authorList>
            <person name="Kawai M."/>
            <person name="Futagami T."/>
            <person name="Toyoda A."/>
            <person name="Takaki Y."/>
            <person name="Nishi S."/>
            <person name="Hori S."/>
            <person name="Arai W."/>
            <person name="Tsubouchi T."/>
            <person name="Morono Y."/>
            <person name="Uchiyama I."/>
            <person name="Ito T."/>
            <person name="Fujiyama A."/>
            <person name="Inagaki F."/>
            <person name="Takami H."/>
        </authorList>
    </citation>
    <scope>NUCLEOTIDE SEQUENCE</scope>
    <source>
        <strain evidence="1">Expedition CK06-06</strain>
    </source>
</reference>
<organism evidence="1">
    <name type="scientific">marine sediment metagenome</name>
    <dbReference type="NCBI Taxonomy" id="412755"/>
    <lineage>
        <taxon>unclassified sequences</taxon>
        <taxon>metagenomes</taxon>
        <taxon>ecological metagenomes</taxon>
    </lineage>
</organism>
<comment type="caution">
    <text evidence="1">The sequence shown here is derived from an EMBL/GenBank/DDBJ whole genome shotgun (WGS) entry which is preliminary data.</text>
</comment>